<dbReference type="CDD" id="cd01300">
    <property type="entry name" value="YtcJ_like"/>
    <property type="match status" value="1"/>
</dbReference>
<sequence length="631" mass="68528">MTRLTRRRLVGAGLAGLPAMAVSSHALALTESLTDIGGSMVEAPLATIFTAREIVTLDPARPLAQAVAVVNGRILWTGSLDEVKAILGSQPYTIDRSFEDRVVVPGFVAQHDHPVLAALTMSSVILSIEDWVLPGGTVPAVKDKADFMDRLGKAVDAWTDDGRALLTWGYHPDFYGPLTRADLDGISTTKPIIVWCRSCHEMIFNTALLQRAGITEAVVGSFPATAREQSNLDDAQFWEQGLFAVMPKIAHYAASPARLQAGLELTRDYMHAKGITIGNEPGGILAKPVQDAVNAVFSSPDMPFRWSFMVDAKSMVAAYAEDQQVLAETEKLASWYGGMTSLAPRQAKLFADGAIYSQLMQVRQPYLDGHKGAWMMDEAAFDRAFRIYWDAGYQIHIHVNGDAGLDRVLGTLETNLRRNPRYDHRTVLVHFAVSDPDQVARIKALGAIVSGNPYYVTALADQYAKVGLGPERADDMVRLGDLDRAGIRWSLHSDMPMAPCDPLFLMWCAVNRLTASGRVAAPDQRTTVEKALRGVTIEAAYSLKLEDEIGTISPGKRANLTILSENPLAADPAKLKDIAVWGTVMEGRVLPAGSGQKKAMLDRPSGATEDRELAFAEAAIGHAFKVSHGPE</sequence>
<dbReference type="InterPro" id="IPR011059">
    <property type="entry name" value="Metal-dep_hydrolase_composite"/>
</dbReference>
<accession>A0A2W2B0S8</accession>
<gene>
    <name evidence="3" type="ORF">DK847_01535</name>
</gene>
<dbReference type="RefSeq" id="WP_111195847.1">
    <property type="nucleotide sequence ID" value="NZ_QKVK01000001.1"/>
</dbReference>
<evidence type="ECO:0000313" key="3">
    <source>
        <dbReference type="EMBL" id="PZF78520.1"/>
    </source>
</evidence>
<dbReference type="EMBL" id="QKVK01000001">
    <property type="protein sequence ID" value="PZF78520.1"/>
    <property type="molecule type" value="Genomic_DNA"/>
</dbReference>
<proteinExistence type="predicted"/>
<dbReference type="InterPro" id="IPR006311">
    <property type="entry name" value="TAT_signal"/>
</dbReference>
<dbReference type="Proteomes" id="UP000248795">
    <property type="component" value="Unassembled WGS sequence"/>
</dbReference>
<keyword evidence="4" id="KW-1185">Reference proteome</keyword>
<comment type="caution">
    <text evidence="3">The sequence shown here is derived from an EMBL/GenBank/DDBJ whole genome shotgun (WGS) entry which is preliminary data.</text>
</comment>
<feature type="domain" description="Amidohydrolase 3" evidence="2">
    <location>
        <begin position="99"/>
        <end position="590"/>
    </location>
</feature>
<dbReference type="SUPFAM" id="SSF51338">
    <property type="entry name" value="Composite domain of metallo-dependent hydrolases"/>
    <property type="match status" value="1"/>
</dbReference>
<dbReference type="PROSITE" id="PS51318">
    <property type="entry name" value="TAT"/>
    <property type="match status" value="1"/>
</dbReference>
<keyword evidence="1" id="KW-0732">Signal</keyword>
<dbReference type="InterPro" id="IPR032466">
    <property type="entry name" value="Metal_Hydrolase"/>
</dbReference>
<organism evidence="3 4">
    <name type="scientific">Aestuariivirga litoralis</name>
    <dbReference type="NCBI Taxonomy" id="2650924"/>
    <lineage>
        <taxon>Bacteria</taxon>
        <taxon>Pseudomonadati</taxon>
        <taxon>Pseudomonadota</taxon>
        <taxon>Alphaproteobacteria</taxon>
        <taxon>Hyphomicrobiales</taxon>
        <taxon>Aestuariivirgaceae</taxon>
        <taxon>Aestuariivirga</taxon>
    </lineage>
</organism>
<dbReference type="PANTHER" id="PTHR22642:SF2">
    <property type="entry name" value="PROTEIN LONG AFTER FAR-RED 3"/>
    <property type="match status" value="1"/>
</dbReference>
<dbReference type="InterPro" id="IPR033932">
    <property type="entry name" value="YtcJ-like"/>
</dbReference>
<keyword evidence="3" id="KW-0378">Hydrolase</keyword>
<dbReference type="Gene3D" id="2.30.40.10">
    <property type="entry name" value="Urease, subunit C, domain 1"/>
    <property type="match status" value="1"/>
</dbReference>
<reference evidence="4" key="1">
    <citation type="submission" date="2018-06" db="EMBL/GenBank/DDBJ databases">
        <title>Aestuariibacter litoralis strain KCTC 52945T.</title>
        <authorList>
            <person name="Li X."/>
            <person name="Salam N."/>
            <person name="Li J.-L."/>
            <person name="Chen Y.-M."/>
            <person name="Yang Z.-W."/>
            <person name="Zhang L.-Y."/>
            <person name="Han M.-X."/>
            <person name="Xiao M."/>
            <person name="Li W.-J."/>
        </authorList>
    </citation>
    <scope>NUCLEOTIDE SEQUENCE [LARGE SCALE GENOMIC DNA]</scope>
    <source>
        <strain evidence="4">KCTC 52945</strain>
    </source>
</reference>
<dbReference type="AlphaFoldDB" id="A0A2W2B0S8"/>
<dbReference type="PANTHER" id="PTHR22642">
    <property type="entry name" value="IMIDAZOLONEPROPIONASE"/>
    <property type="match status" value="1"/>
</dbReference>
<evidence type="ECO:0000256" key="1">
    <source>
        <dbReference type="SAM" id="SignalP"/>
    </source>
</evidence>
<evidence type="ECO:0000259" key="2">
    <source>
        <dbReference type="Pfam" id="PF07969"/>
    </source>
</evidence>
<dbReference type="Gene3D" id="3.10.310.70">
    <property type="match status" value="1"/>
</dbReference>
<protein>
    <submittedName>
        <fullName evidence="3">Amidohydrolase</fullName>
    </submittedName>
</protein>
<dbReference type="GO" id="GO:0016810">
    <property type="term" value="F:hydrolase activity, acting on carbon-nitrogen (but not peptide) bonds"/>
    <property type="evidence" value="ECO:0007669"/>
    <property type="project" value="InterPro"/>
</dbReference>
<dbReference type="InterPro" id="IPR013108">
    <property type="entry name" value="Amidohydro_3"/>
</dbReference>
<dbReference type="SUPFAM" id="SSF51556">
    <property type="entry name" value="Metallo-dependent hydrolases"/>
    <property type="match status" value="1"/>
</dbReference>
<name>A0A2W2B0S8_9HYPH</name>
<feature type="chain" id="PRO_5016099715" evidence="1">
    <location>
        <begin position="29"/>
        <end position="631"/>
    </location>
</feature>
<dbReference type="Gene3D" id="3.20.20.140">
    <property type="entry name" value="Metal-dependent hydrolases"/>
    <property type="match status" value="1"/>
</dbReference>
<feature type="signal peptide" evidence="1">
    <location>
        <begin position="1"/>
        <end position="28"/>
    </location>
</feature>
<evidence type="ECO:0000313" key="4">
    <source>
        <dbReference type="Proteomes" id="UP000248795"/>
    </source>
</evidence>
<dbReference type="Pfam" id="PF07969">
    <property type="entry name" value="Amidohydro_3"/>
    <property type="match status" value="1"/>
</dbReference>